<evidence type="ECO:0000256" key="1">
    <source>
        <dbReference type="SAM" id="Phobius"/>
    </source>
</evidence>
<feature type="non-terminal residue" evidence="2">
    <location>
        <position position="1"/>
    </location>
</feature>
<gene>
    <name evidence="2" type="ORF">FSCOSCO3_A008978</name>
</gene>
<organism evidence="2 3">
    <name type="scientific">Scomber scombrus</name>
    <name type="common">Atlantic mackerel</name>
    <name type="synonym">Scomber vernalis</name>
    <dbReference type="NCBI Taxonomy" id="13677"/>
    <lineage>
        <taxon>Eukaryota</taxon>
        <taxon>Metazoa</taxon>
        <taxon>Chordata</taxon>
        <taxon>Craniata</taxon>
        <taxon>Vertebrata</taxon>
        <taxon>Euteleostomi</taxon>
        <taxon>Actinopterygii</taxon>
        <taxon>Neopterygii</taxon>
        <taxon>Teleostei</taxon>
        <taxon>Neoteleostei</taxon>
        <taxon>Acanthomorphata</taxon>
        <taxon>Pelagiaria</taxon>
        <taxon>Scombriformes</taxon>
        <taxon>Scombridae</taxon>
        <taxon>Scomber</taxon>
    </lineage>
</organism>
<name>A0AAV1Q6T5_SCOSC</name>
<keyword evidence="1" id="KW-1133">Transmembrane helix</keyword>
<dbReference type="Proteomes" id="UP001314229">
    <property type="component" value="Unassembled WGS sequence"/>
</dbReference>
<comment type="caution">
    <text evidence="2">The sequence shown here is derived from an EMBL/GenBank/DDBJ whole genome shotgun (WGS) entry which is preliminary data.</text>
</comment>
<dbReference type="AlphaFoldDB" id="A0AAV1Q6T5"/>
<proteinExistence type="predicted"/>
<evidence type="ECO:0000313" key="3">
    <source>
        <dbReference type="Proteomes" id="UP001314229"/>
    </source>
</evidence>
<evidence type="ECO:0000313" key="2">
    <source>
        <dbReference type="EMBL" id="CAK6978647.1"/>
    </source>
</evidence>
<keyword evidence="3" id="KW-1185">Reference proteome</keyword>
<keyword evidence="1" id="KW-0812">Transmembrane</keyword>
<reference evidence="2 3" key="1">
    <citation type="submission" date="2024-01" db="EMBL/GenBank/DDBJ databases">
        <authorList>
            <person name="Alioto T."/>
            <person name="Alioto T."/>
            <person name="Gomez Garrido J."/>
        </authorList>
    </citation>
    <scope>NUCLEOTIDE SEQUENCE [LARGE SCALE GENOMIC DNA]</scope>
</reference>
<feature type="transmembrane region" description="Helical" evidence="1">
    <location>
        <begin position="81"/>
        <end position="98"/>
    </location>
</feature>
<accession>A0AAV1Q6T5</accession>
<protein>
    <submittedName>
        <fullName evidence="2">Uncharacterized protein LOC115040053</fullName>
    </submittedName>
</protein>
<keyword evidence="1" id="KW-0472">Membrane</keyword>
<sequence>TYAIDVRRECIIKALCVYLNEEPENLVKEYMDTDGESSEAAVMERKRMCEIFVIRKEGAEPDDEPEDVGVILEGLKVLDELGNIPLAVVMLFALVYVLPQHKT</sequence>
<dbReference type="EMBL" id="CAWUFR010000504">
    <property type="protein sequence ID" value="CAK6978647.1"/>
    <property type="molecule type" value="Genomic_DNA"/>
</dbReference>